<gene>
    <name evidence="1" type="ORF">FOL47_003811</name>
</gene>
<reference evidence="1 2" key="1">
    <citation type="submission" date="2020-04" db="EMBL/GenBank/DDBJ databases">
        <title>Perkinsus chesapeaki whole genome sequence.</title>
        <authorList>
            <person name="Bogema D.R."/>
        </authorList>
    </citation>
    <scope>NUCLEOTIDE SEQUENCE [LARGE SCALE GENOMIC DNA]</scope>
    <source>
        <strain evidence="1">ATCC PRA-425</strain>
    </source>
</reference>
<protein>
    <submittedName>
        <fullName evidence="1">Uncharacterized protein</fullName>
    </submittedName>
</protein>
<comment type="caution">
    <text evidence="1">The sequence shown here is derived from an EMBL/GenBank/DDBJ whole genome shotgun (WGS) entry which is preliminary data.</text>
</comment>
<dbReference type="EMBL" id="JAAPAO010000221">
    <property type="protein sequence ID" value="KAF4667021.1"/>
    <property type="molecule type" value="Genomic_DNA"/>
</dbReference>
<evidence type="ECO:0000313" key="1">
    <source>
        <dbReference type="EMBL" id="KAF4667021.1"/>
    </source>
</evidence>
<dbReference type="Proteomes" id="UP000591131">
    <property type="component" value="Unassembled WGS sequence"/>
</dbReference>
<dbReference type="AlphaFoldDB" id="A0A7J6M7H7"/>
<dbReference type="OrthoDB" id="10387032at2759"/>
<accession>A0A7J6M7H7</accession>
<keyword evidence="2" id="KW-1185">Reference proteome</keyword>
<name>A0A7J6M7H7_PERCH</name>
<organism evidence="1 2">
    <name type="scientific">Perkinsus chesapeaki</name>
    <name type="common">Clam parasite</name>
    <name type="synonym">Perkinsus andrewsi</name>
    <dbReference type="NCBI Taxonomy" id="330153"/>
    <lineage>
        <taxon>Eukaryota</taxon>
        <taxon>Sar</taxon>
        <taxon>Alveolata</taxon>
        <taxon>Perkinsozoa</taxon>
        <taxon>Perkinsea</taxon>
        <taxon>Perkinsida</taxon>
        <taxon>Perkinsidae</taxon>
        <taxon>Perkinsus</taxon>
    </lineage>
</organism>
<proteinExistence type="predicted"/>
<evidence type="ECO:0000313" key="2">
    <source>
        <dbReference type="Proteomes" id="UP000591131"/>
    </source>
</evidence>
<sequence>MAVLRVGASRPFMTIFGPSFTRRFSSDTSEGGDPRRGRLEGKQKIAFYGNVERRSVMFSLSYYFWLMADEERRQEFEDAKNSFNLNLTPEQRNEQEAIRIAKMVPKWTGEDDVELNNGTKFIVLEFNSEEHRWYNLGRIGEFVMRLRDYAERKKAVGEESNLKDSQLYYSIVPKQPGPVLEMTAYKGKNCERMFMDEGFKVVHGLEEFFGPPEKIR</sequence>